<dbReference type="NCBIfam" id="NF038083">
    <property type="entry name" value="CU044_5270_fam"/>
    <property type="match status" value="1"/>
</dbReference>
<feature type="transmembrane region" description="Helical" evidence="2">
    <location>
        <begin position="44"/>
        <end position="63"/>
    </location>
</feature>
<dbReference type="RefSeq" id="WP_151539401.1">
    <property type="nucleotide sequence ID" value="NZ_WBMR01000015.1"/>
</dbReference>
<keyword evidence="2" id="KW-1133">Transmembrane helix</keyword>
<keyword evidence="2" id="KW-0812">Transmembrane</keyword>
<feature type="region of interest" description="Disordered" evidence="1">
    <location>
        <begin position="1"/>
        <end position="24"/>
    </location>
</feature>
<organism evidence="3 4">
    <name type="scientific">Actinomadura montaniterrae</name>
    <dbReference type="NCBI Taxonomy" id="1803903"/>
    <lineage>
        <taxon>Bacteria</taxon>
        <taxon>Bacillati</taxon>
        <taxon>Actinomycetota</taxon>
        <taxon>Actinomycetes</taxon>
        <taxon>Streptosporangiales</taxon>
        <taxon>Thermomonosporaceae</taxon>
        <taxon>Actinomadura</taxon>
    </lineage>
</organism>
<evidence type="ECO:0000313" key="4">
    <source>
        <dbReference type="Proteomes" id="UP000483004"/>
    </source>
</evidence>
<feature type="compositionally biased region" description="Polar residues" evidence="1">
    <location>
        <begin position="271"/>
        <end position="282"/>
    </location>
</feature>
<evidence type="ECO:0000256" key="1">
    <source>
        <dbReference type="SAM" id="MobiDB-lite"/>
    </source>
</evidence>
<evidence type="ECO:0000313" key="3">
    <source>
        <dbReference type="EMBL" id="KAB2386136.1"/>
    </source>
</evidence>
<protein>
    <recommendedName>
        <fullName evidence="5">CU044_5270 family protein</fullName>
    </recommendedName>
</protein>
<evidence type="ECO:0000256" key="2">
    <source>
        <dbReference type="SAM" id="Phobius"/>
    </source>
</evidence>
<feature type="region of interest" description="Disordered" evidence="1">
    <location>
        <begin position="262"/>
        <end position="282"/>
    </location>
</feature>
<evidence type="ECO:0008006" key="5">
    <source>
        <dbReference type="Google" id="ProtNLM"/>
    </source>
</evidence>
<dbReference type="AlphaFoldDB" id="A0A6L3VY73"/>
<comment type="caution">
    <text evidence="3">The sequence shown here is derived from an EMBL/GenBank/DDBJ whole genome shotgun (WGS) entry which is preliminary data.</text>
</comment>
<keyword evidence="2" id="KW-0472">Membrane</keyword>
<dbReference type="Proteomes" id="UP000483004">
    <property type="component" value="Unassembled WGS sequence"/>
</dbReference>
<name>A0A6L3VY73_9ACTN</name>
<proteinExistence type="predicted"/>
<reference evidence="3 4" key="1">
    <citation type="submission" date="2019-09" db="EMBL/GenBank/DDBJ databases">
        <title>Actinomadura physcomitrii sp. nov., a novel actinomycete isolated from moss [Physcomitrium sphaericum (Ludw) Fuernr].</title>
        <authorList>
            <person name="Liu C."/>
            <person name="Zhuang X."/>
        </authorList>
    </citation>
    <scope>NUCLEOTIDE SEQUENCE [LARGE SCALE GENOMIC DNA]</scope>
    <source>
        <strain evidence="3 4">CYP1-1B</strain>
    </source>
</reference>
<dbReference type="OrthoDB" id="3532098at2"/>
<accession>A0A6L3VY73</accession>
<gene>
    <name evidence="3" type="ORF">F9B16_08330</name>
</gene>
<dbReference type="EMBL" id="WBMR01000015">
    <property type="protein sequence ID" value="KAB2386136.1"/>
    <property type="molecule type" value="Genomic_DNA"/>
</dbReference>
<keyword evidence="4" id="KW-1185">Reference proteome</keyword>
<dbReference type="InterPro" id="IPR047789">
    <property type="entry name" value="CU044_5270-like"/>
</dbReference>
<sequence>MDELTMLGTALAGPEPSADAVDRSRHRLQNTMRGGPAKPRRRKRWIVAGAGLAAVTAAAAVVVSDLSAPDAKKEPVLSGRQVMLAAATTAETKPATSGTYWHTKLVLTMGKVTHVSETWTRSDGSTWLSAAPGLVSRVEKRPVMRISDLDFAGVQRLPTDPERLKAALLKSVTVPAARERPELYTVDLLQSVLSEAPAPPKVRAAAYRALAAMPHIDNLGRTAGGYRLKISYMNDAGTHVDGTETIVVDPKSTQLRVEGWGGFGDGPNPVGPSQTTSGWTNTLPGRIVPWREQIPYIKKENQQLKAQNH</sequence>